<gene>
    <name evidence="1" type="ORF">LCGC14_0397810</name>
</gene>
<name>A0A0F9SXU0_9ZZZZ</name>
<evidence type="ECO:0000313" key="1">
    <source>
        <dbReference type="EMBL" id="KKN73735.1"/>
    </source>
</evidence>
<reference evidence="1" key="1">
    <citation type="journal article" date="2015" name="Nature">
        <title>Complex archaea that bridge the gap between prokaryotes and eukaryotes.</title>
        <authorList>
            <person name="Spang A."/>
            <person name="Saw J.H."/>
            <person name="Jorgensen S.L."/>
            <person name="Zaremba-Niedzwiedzka K."/>
            <person name="Martijn J."/>
            <person name="Lind A.E."/>
            <person name="van Eijk R."/>
            <person name="Schleper C."/>
            <person name="Guy L."/>
            <person name="Ettema T.J."/>
        </authorList>
    </citation>
    <scope>NUCLEOTIDE SEQUENCE</scope>
</reference>
<comment type="caution">
    <text evidence="1">The sequence shown here is derived from an EMBL/GenBank/DDBJ whole genome shotgun (WGS) entry which is preliminary data.</text>
</comment>
<dbReference type="AlphaFoldDB" id="A0A0F9SXU0"/>
<accession>A0A0F9SXU0</accession>
<protein>
    <submittedName>
        <fullName evidence="1">Uncharacterized protein</fullName>
    </submittedName>
</protein>
<organism evidence="1">
    <name type="scientific">marine sediment metagenome</name>
    <dbReference type="NCBI Taxonomy" id="412755"/>
    <lineage>
        <taxon>unclassified sequences</taxon>
        <taxon>metagenomes</taxon>
        <taxon>ecological metagenomes</taxon>
    </lineage>
</organism>
<dbReference type="EMBL" id="LAZR01000338">
    <property type="protein sequence ID" value="KKN73735.1"/>
    <property type="molecule type" value="Genomic_DNA"/>
</dbReference>
<proteinExistence type="predicted"/>
<sequence>MTNWTIVLGLVWVVACLVGCDQEGRNAEAPTESVTRIGVYDSRAIAVAFVGSEEFKTAMAALEAQHAEAKAAGDDQRVAALEAQAAAQQERLHRQGFAAAPVDDILTHVADQLPAIKAGASVETIVSKWDQASLSTYPTAERVDVTMALVDALAPTDKQRERAIEIQKIDPTPVE</sequence>